<dbReference type="Proteomes" id="UP000466517">
    <property type="component" value="Chromosome"/>
</dbReference>
<keyword evidence="6" id="KW-0411">Iron-sulfur</keyword>
<keyword evidence="5" id="KW-0408">Iron</keyword>
<dbReference type="KEGG" id="mmag:MMAD_29310"/>
<dbReference type="Pfam" id="PF00355">
    <property type="entry name" value="Rieske"/>
    <property type="match status" value="1"/>
</dbReference>
<evidence type="ECO:0000256" key="8">
    <source>
        <dbReference type="ARBA" id="ARBA00029586"/>
    </source>
</evidence>
<dbReference type="CDD" id="cd03467">
    <property type="entry name" value="Rieske"/>
    <property type="match status" value="1"/>
</dbReference>
<evidence type="ECO:0000313" key="11">
    <source>
        <dbReference type="EMBL" id="BBZ28636.1"/>
    </source>
</evidence>
<evidence type="ECO:0000256" key="6">
    <source>
        <dbReference type="ARBA" id="ARBA00023014"/>
    </source>
</evidence>
<comment type="cofactor">
    <cofactor evidence="9">
        <name>[2Fe-2S] cluster</name>
        <dbReference type="ChEBI" id="CHEBI:190135"/>
    </cofactor>
</comment>
<dbReference type="InterPro" id="IPR036922">
    <property type="entry name" value="Rieske_2Fe-2S_sf"/>
</dbReference>
<evidence type="ECO:0000256" key="2">
    <source>
        <dbReference type="ARBA" id="ARBA00015816"/>
    </source>
</evidence>
<dbReference type="InterPro" id="IPR014349">
    <property type="entry name" value="Rieske_Fe-S_prot"/>
</dbReference>
<name>A0A7I7XHF8_9MYCO</name>
<dbReference type="PANTHER" id="PTHR10134">
    <property type="entry name" value="CYTOCHROME B-C1 COMPLEX SUBUNIT RIESKE, MITOCHONDRIAL"/>
    <property type="match status" value="1"/>
</dbReference>
<dbReference type="AlphaFoldDB" id="A0A7I7XHF8"/>
<protein>
    <recommendedName>
        <fullName evidence="2">Cytochrome bc1 complex Rieske iron-sulfur subunit</fullName>
    </recommendedName>
    <alternativeName>
        <fullName evidence="8">Cytochrome bc1 reductase complex subunit QcrA</fullName>
    </alternativeName>
</protein>
<dbReference type="EMBL" id="AP022610">
    <property type="protein sequence ID" value="BBZ28636.1"/>
    <property type="molecule type" value="Genomic_DNA"/>
</dbReference>
<keyword evidence="12" id="KW-1185">Reference proteome</keyword>
<evidence type="ECO:0000256" key="1">
    <source>
        <dbReference type="ARBA" id="ARBA00002494"/>
    </source>
</evidence>
<dbReference type="GO" id="GO:0051537">
    <property type="term" value="F:2 iron, 2 sulfur cluster binding"/>
    <property type="evidence" value="ECO:0007669"/>
    <property type="project" value="UniProtKB-KW"/>
</dbReference>
<dbReference type="GO" id="GO:0004497">
    <property type="term" value="F:monooxygenase activity"/>
    <property type="evidence" value="ECO:0007669"/>
    <property type="project" value="UniProtKB-ARBA"/>
</dbReference>
<reference evidence="11 12" key="1">
    <citation type="journal article" date="2019" name="Emerg. Microbes Infect.">
        <title>Comprehensive subspecies identification of 175 nontuberculous mycobacteria species based on 7547 genomic profiles.</title>
        <authorList>
            <person name="Matsumoto Y."/>
            <person name="Kinjo T."/>
            <person name="Motooka D."/>
            <person name="Nabeya D."/>
            <person name="Jung N."/>
            <person name="Uechi K."/>
            <person name="Horii T."/>
            <person name="Iida T."/>
            <person name="Fujita J."/>
            <person name="Nakamura S."/>
        </authorList>
    </citation>
    <scope>NUCLEOTIDE SEQUENCE [LARGE SCALE GENOMIC DNA]</scope>
    <source>
        <strain evidence="11 12">JCM 13574</strain>
    </source>
</reference>
<accession>A0A7I7XHF8</accession>
<dbReference type="PROSITE" id="PS51296">
    <property type="entry name" value="RIESKE"/>
    <property type="match status" value="1"/>
</dbReference>
<dbReference type="SUPFAM" id="SSF50022">
    <property type="entry name" value="ISP domain"/>
    <property type="match status" value="1"/>
</dbReference>
<dbReference type="GO" id="GO:0016705">
    <property type="term" value="F:oxidoreductase activity, acting on paired donors, with incorporation or reduction of molecular oxygen"/>
    <property type="evidence" value="ECO:0007669"/>
    <property type="project" value="UniProtKB-ARBA"/>
</dbReference>
<dbReference type="GO" id="GO:0046872">
    <property type="term" value="F:metal ion binding"/>
    <property type="evidence" value="ECO:0007669"/>
    <property type="project" value="UniProtKB-KW"/>
</dbReference>
<evidence type="ECO:0000313" key="12">
    <source>
        <dbReference type="Proteomes" id="UP000466517"/>
    </source>
</evidence>
<proteinExistence type="predicted"/>
<dbReference type="InterPro" id="IPR005805">
    <property type="entry name" value="Rieske_Fe-S_prot_C"/>
</dbReference>
<dbReference type="GO" id="GO:0016020">
    <property type="term" value="C:membrane"/>
    <property type="evidence" value="ECO:0007669"/>
    <property type="project" value="InterPro"/>
</dbReference>
<evidence type="ECO:0000256" key="9">
    <source>
        <dbReference type="ARBA" id="ARBA00034078"/>
    </source>
</evidence>
<dbReference type="InterPro" id="IPR017941">
    <property type="entry name" value="Rieske_2Fe-2S"/>
</dbReference>
<evidence type="ECO:0000256" key="7">
    <source>
        <dbReference type="ARBA" id="ARBA00023157"/>
    </source>
</evidence>
<keyword evidence="3" id="KW-0001">2Fe-2S</keyword>
<sequence length="90" mass="9031">MLTKTSDVPVGSGVIVADTVITQPTAGVFKGFSPVCPHRGCNVNAVTDGKIICPCHDSEFDLDGSVVKGPAKAPLAAKPIAVQGTSIVAG</sequence>
<organism evidence="11 12">
    <name type="scientific">Mycolicibacterium madagascariense</name>
    <dbReference type="NCBI Taxonomy" id="212765"/>
    <lineage>
        <taxon>Bacteria</taxon>
        <taxon>Bacillati</taxon>
        <taxon>Actinomycetota</taxon>
        <taxon>Actinomycetes</taxon>
        <taxon>Mycobacteriales</taxon>
        <taxon>Mycobacteriaceae</taxon>
        <taxon>Mycolicibacterium</taxon>
    </lineage>
</organism>
<evidence type="ECO:0000259" key="10">
    <source>
        <dbReference type="PROSITE" id="PS51296"/>
    </source>
</evidence>
<gene>
    <name evidence="11" type="ORF">MMAD_29310</name>
</gene>
<dbReference type="Gene3D" id="2.102.10.10">
    <property type="entry name" value="Rieske [2Fe-2S] iron-sulphur domain"/>
    <property type="match status" value="1"/>
</dbReference>
<feature type="domain" description="Rieske" evidence="10">
    <location>
        <begin position="1"/>
        <end position="89"/>
    </location>
</feature>
<evidence type="ECO:0000256" key="3">
    <source>
        <dbReference type="ARBA" id="ARBA00022714"/>
    </source>
</evidence>
<evidence type="ECO:0000256" key="4">
    <source>
        <dbReference type="ARBA" id="ARBA00022723"/>
    </source>
</evidence>
<evidence type="ECO:0000256" key="5">
    <source>
        <dbReference type="ARBA" id="ARBA00023004"/>
    </source>
</evidence>
<keyword evidence="4" id="KW-0479">Metal-binding</keyword>
<keyword evidence="7" id="KW-1015">Disulfide bond</keyword>
<dbReference type="PRINTS" id="PR00162">
    <property type="entry name" value="RIESKE"/>
</dbReference>
<comment type="function">
    <text evidence="1">Iron-sulfur subunit of the cytochrome bc1 complex, an essential component of the respiratory electron transport chain required for ATP synthesis. The bc1 complex catalyzes the oxidation of menaquinol and the reduction of cytochrome c in the respiratory chain. The bc1 complex operates through a Q-cycle mechanism that couples electron transfer to generation of the proton gradient that drives ATP synthesis.</text>
</comment>